<evidence type="ECO:0000259" key="4">
    <source>
        <dbReference type="Pfam" id="PF25137"/>
    </source>
</evidence>
<dbReference type="GO" id="GO:0046872">
    <property type="term" value="F:metal ion binding"/>
    <property type="evidence" value="ECO:0007669"/>
    <property type="project" value="InterPro"/>
</dbReference>
<dbReference type="RefSeq" id="WP_245129867.1">
    <property type="nucleotide sequence ID" value="NZ_JALJEJ010000004.1"/>
</dbReference>
<organism evidence="5 6">
    <name type="scientific">Mucilaginibacter straminoryzae</name>
    <dbReference type="NCBI Taxonomy" id="2932774"/>
    <lineage>
        <taxon>Bacteria</taxon>
        <taxon>Pseudomonadati</taxon>
        <taxon>Bacteroidota</taxon>
        <taxon>Sphingobacteriia</taxon>
        <taxon>Sphingobacteriales</taxon>
        <taxon>Sphingobacteriaceae</taxon>
        <taxon>Mucilaginibacter</taxon>
    </lineage>
</organism>
<protein>
    <submittedName>
        <fullName evidence="5">Iron-containing alcohol dehydrogenase</fullName>
    </submittedName>
</protein>
<dbReference type="Gene3D" id="1.20.1090.10">
    <property type="entry name" value="Dehydroquinate synthase-like - alpha domain"/>
    <property type="match status" value="1"/>
</dbReference>
<name>A0A9X2BD92_9SPHI</name>
<accession>A0A9X2BD92</accession>
<comment type="caution">
    <text evidence="5">The sequence shown here is derived from an EMBL/GenBank/DDBJ whole genome shotgun (WGS) entry which is preliminary data.</text>
</comment>
<evidence type="ECO:0000256" key="2">
    <source>
        <dbReference type="ARBA" id="ARBA00023002"/>
    </source>
</evidence>
<dbReference type="AlphaFoldDB" id="A0A9X2BD92"/>
<dbReference type="SUPFAM" id="SSF56796">
    <property type="entry name" value="Dehydroquinate synthase-like"/>
    <property type="match status" value="1"/>
</dbReference>
<feature type="domain" description="Fe-containing alcohol dehydrogenase-like C-terminal" evidence="4">
    <location>
        <begin position="186"/>
        <end position="381"/>
    </location>
</feature>
<dbReference type="PANTHER" id="PTHR11496:SF102">
    <property type="entry name" value="ALCOHOL DEHYDROGENASE 4"/>
    <property type="match status" value="1"/>
</dbReference>
<reference evidence="5" key="1">
    <citation type="submission" date="2022-04" db="EMBL/GenBank/DDBJ databases">
        <title>Mucilaginibacter sp. RS28 isolated from freshwater.</title>
        <authorList>
            <person name="Ko S.-R."/>
        </authorList>
    </citation>
    <scope>NUCLEOTIDE SEQUENCE</scope>
    <source>
        <strain evidence="5">RS28</strain>
    </source>
</reference>
<dbReference type="Pfam" id="PF25137">
    <property type="entry name" value="ADH_Fe_C"/>
    <property type="match status" value="1"/>
</dbReference>
<evidence type="ECO:0000313" key="6">
    <source>
        <dbReference type="Proteomes" id="UP001139450"/>
    </source>
</evidence>
<dbReference type="PANTHER" id="PTHR11496">
    <property type="entry name" value="ALCOHOL DEHYDROGENASE"/>
    <property type="match status" value="1"/>
</dbReference>
<gene>
    <name evidence="5" type="ORF">MUY27_09955</name>
</gene>
<dbReference type="InterPro" id="IPR039697">
    <property type="entry name" value="Alcohol_dehydrogenase_Fe"/>
</dbReference>
<dbReference type="Pfam" id="PF00465">
    <property type="entry name" value="Fe-ADH"/>
    <property type="match status" value="1"/>
</dbReference>
<proteinExistence type="inferred from homology"/>
<dbReference type="InterPro" id="IPR001670">
    <property type="entry name" value="ADH_Fe/GldA"/>
</dbReference>
<dbReference type="GO" id="GO:0004022">
    <property type="term" value="F:alcohol dehydrogenase (NAD+) activity"/>
    <property type="evidence" value="ECO:0007669"/>
    <property type="project" value="TreeGrafter"/>
</dbReference>
<feature type="domain" description="Alcohol dehydrogenase iron-type/glycerol dehydrogenase GldA" evidence="3">
    <location>
        <begin position="10"/>
        <end position="175"/>
    </location>
</feature>
<dbReference type="CDD" id="cd08551">
    <property type="entry name" value="Fe-ADH"/>
    <property type="match status" value="1"/>
</dbReference>
<evidence type="ECO:0000259" key="3">
    <source>
        <dbReference type="Pfam" id="PF00465"/>
    </source>
</evidence>
<keyword evidence="2" id="KW-0560">Oxidoreductase</keyword>
<keyword evidence="6" id="KW-1185">Reference proteome</keyword>
<dbReference type="Proteomes" id="UP001139450">
    <property type="component" value="Unassembled WGS sequence"/>
</dbReference>
<sequence>MSGILHITFPRKLLFGKGCLQSLAADLNAAGCKRLFVLSIEPLLDALSETLSQIESYGILTESYTGILQEPSFADFETVFEKARAFNPDTVVGIGGGSVLDVAKVIAAQLGNTQTLAEIAGINLLKGRSRQLICVPATAGTGSEVSPNSILINPEGQKVGIISPYLVPDAVYADPLLTLSVPKAITAATGIDALTHCIEAYTNKFAHPFIDALAIEGIRLIAQSLAEAVNNGANEEARTDVALGSLLGGFCLGPVNTAAVHALAYPLGTTYHMPHGLSNAIMLPFVMRFNVSASPEKYAKVALAVGAEPKATDLETALEGIRVIEQIIAKCDVQLGLQHAGVKQEDIAALAADALKIQRLLKNNPRPVSLEDAVEIYNDAY</sequence>
<dbReference type="FunFam" id="3.40.50.1970:FF:000003">
    <property type="entry name" value="Alcohol dehydrogenase, iron-containing"/>
    <property type="match status" value="1"/>
</dbReference>
<dbReference type="FunFam" id="1.20.1090.10:FF:000001">
    <property type="entry name" value="Aldehyde-alcohol dehydrogenase"/>
    <property type="match status" value="1"/>
</dbReference>
<dbReference type="InterPro" id="IPR056798">
    <property type="entry name" value="ADH_Fe_C"/>
</dbReference>
<dbReference type="Gene3D" id="3.40.50.1970">
    <property type="match status" value="1"/>
</dbReference>
<comment type="similarity">
    <text evidence="1">Belongs to the iron-containing alcohol dehydrogenase family.</text>
</comment>
<dbReference type="EMBL" id="JALJEJ010000004">
    <property type="protein sequence ID" value="MCJ8210033.1"/>
    <property type="molecule type" value="Genomic_DNA"/>
</dbReference>
<evidence type="ECO:0000256" key="1">
    <source>
        <dbReference type="ARBA" id="ARBA00007358"/>
    </source>
</evidence>
<evidence type="ECO:0000313" key="5">
    <source>
        <dbReference type="EMBL" id="MCJ8210033.1"/>
    </source>
</evidence>